<dbReference type="Proteomes" id="UP000838756">
    <property type="component" value="Unassembled WGS sequence"/>
</dbReference>
<accession>A0A8S4SD53</accession>
<sequence>MLPAQCLGAQVSILPDAPILSTSSSSEFTAGHPKRLQTRTTSSKQLGILYMHFAVPIYKLEELPANRLHTFCSLHRAWRTLTAGPSQPLYLDRENACQ</sequence>
<keyword evidence="2" id="KW-1185">Reference proteome</keyword>
<evidence type="ECO:0000313" key="1">
    <source>
        <dbReference type="EMBL" id="CAH2257096.1"/>
    </source>
</evidence>
<reference evidence="1" key="1">
    <citation type="submission" date="2022-03" db="EMBL/GenBank/DDBJ databases">
        <authorList>
            <person name="Lindestad O."/>
        </authorList>
    </citation>
    <scope>NUCLEOTIDE SEQUENCE</scope>
</reference>
<gene>
    <name evidence="1" type="primary">jg11950</name>
    <name evidence="1" type="ORF">PAEG_LOCUS23103</name>
</gene>
<organism evidence="1 2">
    <name type="scientific">Pararge aegeria aegeria</name>
    <dbReference type="NCBI Taxonomy" id="348720"/>
    <lineage>
        <taxon>Eukaryota</taxon>
        <taxon>Metazoa</taxon>
        <taxon>Ecdysozoa</taxon>
        <taxon>Arthropoda</taxon>
        <taxon>Hexapoda</taxon>
        <taxon>Insecta</taxon>
        <taxon>Pterygota</taxon>
        <taxon>Neoptera</taxon>
        <taxon>Endopterygota</taxon>
        <taxon>Lepidoptera</taxon>
        <taxon>Glossata</taxon>
        <taxon>Ditrysia</taxon>
        <taxon>Papilionoidea</taxon>
        <taxon>Nymphalidae</taxon>
        <taxon>Satyrinae</taxon>
        <taxon>Satyrini</taxon>
        <taxon>Parargina</taxon>
        <taxon>Pararge</taxon>
    </lineage>
</organism>
<proteinExistence type="predicted"/>
<dbReference type="AlphaFoldDB" id="A0A8S4SD53"/>
<evidence type="ECO:0000313" key="2">
    <source>
        <dbReference type="Proteomes" id="UP000838756"/>
    </source>
</evidence>
<name>A0A8S4SD53_9NEOP</name>
<comment type="caution">
    <text evidence="1">The sequence shown here is derived from an EMBL/GenBank/DDBJ whole genome shotgun (WGS) entry which is preliminary data.</text>
</comment>
<protein>
    <submittedName>
        <fullName evidence="1">Jg11950 protein</fullName>
    </submittedName>
</protein>
<dbReference type="EMBL" id="CAKXAJ010026116">
    <property type="protein sequence ID" value="CAH2257096.1"/>
    <property type="molecule type" value="Genomic_DNA"/>
</dbReference>